<reference evidence="10" key="2">
    <citation type="submission" date="2015-03" db="UniProtKB">
        <authorList>
            <consortium name="EnsemblPlants"/>
        </authorList>
    </citation>
    <scope>IDENTIFICATION</scope>
</reference>
<comment type="catalytic activity">
    <reaction evidence="8">
        <text>a phosphate monoester + H2O = an alcohol + phosphate</text>
        <dbReference type="Rhea" id="RHEA:15017"/>
        <dbReference type="ChEBI" id="CHEBI:15377"/>
        <dbReference type="ChEBI" id="CHEBI:30879"/>
        <dbReference type="ChEBI" id="CHEBI:43474"/>
        <dbReference type="ChEBI" id="CHEBI:67140"/>
        <dbReference type="EC" id="3.1.3.2"/>
    </reaction>
</comment>
<dbReference type="SUPFAM" id="SSF56300">
    <property type="entry name" value="Metallo-dependent phosphatases"/>
    <property type="match status" value="2"/>
</dbReference>
<keyword evidence="6" id="KW-0408">Iron</keyword>
<feature type="domain" description="Fibronectin type-III" evidence="9">
    <location>
        <begin position="493"/>
        <end position="591"/>
    </location>
</feature>
<evidence type="ECO:0000256" key="4">
    <source>
        <dbReference type="ARBA" id="ARBA00022801"/>
    </source>
</evidence>
<reference evidence="10" key="1">
    <citation type="journal article" date="2009" name="Rice">
        <title>De Novo Next Generation Sequencing of Plant Genomes.</title>
        <authorList>
            <person name="Rounsley S."/>
            <person name="Marri P.R."/>
            <person name="Yu Y."/>
            <person name="He R."/>
            <person name="Sisneros N."/>
            <person name="Goicoechea J.L."/>
            <person name="Lee S.J."/>
            <person name="Angelova A."/>
            <person name="Kudrna D."/>
            <person name="Luo M."/>
            <person name="Affourtit J."/>
            <person name="Desany B."/>
            <person name="Knight J."/>
            <person name="Niazi F."/>
            <person name="Egholm M."/>
            <person name="Wing R.A."/>
        </authorList>
    </citation>
    <scope>NUCLEOTIDE SEQUENCE [LARGE SCALE GENOMIC DNA]</scope>
    <source>
        <strain evidence="10">cv. IRGC 105608</strain>
    </source>
</reference>
<accession>A0A0D3HX62</accession>
<keyword evidence="7" id="KW-0325">Glycoprotein</keyword>
<dbReference type="FunFam" id="3.60.21.10:FF:000034">
    <property type="entry name" value="Fe(3+)-Zn(2+) purple acid phosphatase"/>
    <property type="match status" value="1"/>
</dbReference>
<dbReference type="CDD" id="cd00063">
    <property type="entry name" value="FN3"/>
    <property type="match status" value="1"/>
</dbReference>
<dbReference type="InterPro" id="IPR041792">
    <property type="entry name" value="MPP_PAP"/>
</dbReference>
<dbReference type="PANTHER" id="PTHR22953">
    <property type="entry name" value="ACID PHOSPHATASE RELATED"/>
    <property type="match status" value="1"/>
</dbReference>
<keyword evidence="3 8" id="KW-0732">Signal</keyword>
<keyword evidence="4 8" id="KW-0378">Hydrolase</keyword>
<dbReference type="Gene3D" id="2.60.40.380">
    <property type="entry name" value="Purple acid phosphatase-like, N-terminal"/>
    <property type="match status" value="2"/>
</dbReference>
<keyword evidence="5" id="KW-0862">Zinc</keyword>
<dbReference type="EnsemblPlants" id="OBART12G20050.2">
    <property type="protein sequence ID" value="OBART12G20050.2"/>
    <property type="gene ID" value="OBART12G20050"/>
</dbReference>
<dbReference type="InterPro" id="IPR015914">
    <property type="entry name" value="PAPs_N"/>
</dbReference>
<evidence type="ECO:0000256" key="7">
    <source>
        <dbReference type="ARBA" id="ARBA00023180"/>
    </source>
</evidence>
<dbReference type="CDD" id="cd00839">
    <property type="entry name" value="MPP_PAPs"/>
    <property type="match status" value="2"/>
</dbReference>
<dbReference type="Proteomes" id="UP000026960">
    <property type="component" value="Chromosome 12"/>
</dbReference>
<dbReference type="Pfam" id="PF00149">
    <property type="entry name" value="Metallophos"/>
    <property type="match status" value="2"/>
</dbReference>
<evidence type="ECO:0000256" key="8">
    <source>
        <dbReference type="RuleBase" id="RU361203"/>
    </source>
</evidence>
<dbReference type="Pfam" id="PF14008">
    <property type="entry name" value="Metallophos_C"/>
    <property type="match status" value="2"/>
</dbReference>
<evidence type="ECO:0000256" key="3">
    <source>
        <dbReference type="ARBA" id="ARBA00022729"/>
    </source>
</evidence>
<dbReference type="InterPro" id="IPR008963">
    <property type="entry name" value="Purple_acid_Pase-like_N"/>
</dbReference>
<evidence type="ECO:0000259" key="9">
    <source>
        <dbReference type="PROSITE" id="PS50853"/>
    </source>
</evidence>
<evidence type="ECO:0000256" key="5">
    <source>
        <dbReference type="ARBA" id="ARBA00022833"/>
    </source>
</evidence>
<comment type="similarity">
    <text evidence="1 8">Belongs to the metallophosphoesterase superfamily. Purple acid phosphatase family.</text>
</comment>
<dbReference type="InterPro" id="IPR004843">
    <property type="entry name" value="Calcineurin-like_PHP"/>
</dbReference>
<dbReference type="Gene3D" id="3.60.21.10">
    <property type="match status" value="3"/>
</dbReference>
<dbReference type="InterPro" id="IPR025733">
    <property type="entry name" value="PAPs_C"/>
</dbReference>
<dbReference type="GO" id="GO:0003993">
    <property type="term" value="F:acid phosphatase activity"/>
    <property type="evidence" value="ECO:0007669"/>
    <property type="project" value="UniProtKB-EC"/>
</dbReference>
<organism evidence="10">
    <name type="scientific">Oryza barthii</name>
    <dbReference type="NCBI Taxonomy" id="65489"/>
    <lineage>
        <taxon>Eukaryota</taxon>
        <taxon>Viridiplantae</taxon>
        <taxon>Streptophyta</taxon>
        <taxon>Embryophyta</taxon>
        <taxon>Tracheophyta</taxon>
        <taxon>Spermatophyta</taxon>
        <taxon>Magnoliopsida</taxon>
        <taxon>Liliopsida</taxon>
        <taxon>Poales</taxon>
        <taxon>Poaceae</taxon>
        <taxon>BOP clade</taxon>
        <taxon>Oryzoideae</taxon>
        <taxon>Oryzeae</taxon>
        <taxon>Oryzinae</taxon>
        <taxon>Oryza</taxon>
    </lineage>
</organism>
<dbReference type="PROSITE" id="PS50853">
    <property type="entry name" value="FN3"/>
    <property type="match status" value="1"/>
</dbReference>
<evidence type="ECO:0000256" key="2">
    <source>
        <dbReference type="ARBA" id="ARBA00022723"/>
    </source>
</evidence>
<keyword evidence="2" id="KW-0479">Metal-binding</keyword>
<evidence type="ECO:0000256" key="6">
    <source>
        <dbReference type="ARBA" id="ARBA00023004"/>
    </source>
</evidence>
<dbReference type="FunFam" id="2.60.40.380:FF:000001">
    <property type="entry name" value="Fe(3+)-Zn(2+) purple acid phosphatase"/>
    <property type="match status" value="1"/>
</dbReference>
<dbReference type="AlphaFoldDB" id="A0A0D3HX62"/>
<dbReference type="GO" id="GO:0046872">
    <property type="term" value="F:metal ion binding"/>
    <property type="evidence" value="ECO:0007669"/>
    <property type="project" value="UniProtKB-KW"/>
</dbReference>
<proteinExistence type="inferred from homology"/>
<feature type="signal peptide" evidence="8">
    <location>
        <begin position="1"/>
        <end position="27"/>
    </location>
</feature>
<evidence type="ECO:0000256" key="1">
    <source>
        <dbReference type="ARBA" id="ARBA00008723"/>
    </source>
</evidence>
<protein>
    <recommendedName>
        <fullName evidence="8">Purple acid phosphatase</fullName>
        <ecNumber evidence="8">3.1.3.2</ecNumber>
    </recommendedName>
</protein>
<dbReference type="InterPro" id="IPR039331">
    <property type="entry name" value="PAPs-like"/>
</dbReference>
<dbReference type="EC" id="3.1.3.2" evidence="8"/>
<dbReference type="InterPro" id="IPR029052">
    <property type="entry name" value="Metallo-depent_PP-like"/>
</dbReference>
<evidence type="ECO:0000313" key="11">
    <source>
        <dbReference type="Proteomes" id="UP000026960"/>
    </source>
</evidence>
<feature type="chain" id="PRO_5005113483" description="Purple acid phosphatase" evidence="8">
    <location>
        <begin position="28"/>
        <end position="899"/>
    </location>
</feature>
<evidence type="ECO:0000313" key="10">
    <source>
        <dbReference type="EnsemblPlants" id="OBART12G20050.2"/>
    </source>
</evidence>
<dbReference type="SUPFAM" id="SSF49363">
    <property type="entry name" value="Purple acid phosphatase, N-terminal domain"/>
    <property type="match status" value="2"/>
</dbReference>
<name>A0A0D3HX62_9ORYZ</name>
<dbReference type="Gramene" id="OBART12G20050.2">
    <property type="protein sequence ID" value="OBART12G20050.2"/>
    <property type="gene ID" value="OBART12G20050"/>
</dbReference>
<dbReference type="PANTHER" id="PTHR22953:SF111">
    <property type="entry name" value="PURPLE ACID PHOSPHATASE"/>
    <property type="match status" value="1"/>
</dbReference>
<keyword evidence="11" id="KW-1185">Reference proteome</keyword>
<dbReference type="Pfam" id="PF16656">
    <property type="entry name" value="Pur_ac_phosph_N"/>
    <property type="match status" value="2"/>
</dbReference>
<sequence>MAMGARLCSSSIIVVVVVLIVAAAAEAMRCPGTTSVYRRPKKKAADMVDMPLDADVFAEPAGRNAPQQVHITLGDQTGTAMTVSWVTMEEAGNSTVLYGLAMDKLDMAADATVTTYTYYNYTSGFIHHCTLTNLQYGVKYYYAMGFGFTVRSFWFTTPPRPGPDVAFRLGLIGDIGQTFDSNATLTHYEASGGDAVLFMGDLSYADKYPLHDNNRWDTWGRFSERSVAYQPWIWVAGNHEIDYAPELGETKPFKPFTHRYPTPHLASASPEPYWYSVKLASAHIIVLSSYSAFAKYTPQWKWLEAELGRGETMRVQFERWLVDAKVDVVLAGHVHSYERSRRFANIEYNIVNGKATPAANVDAPVYITIGDGGNIEGIANNFTVPQPAYSAFREASFGHATLEIKNRTHAHYAWHRNHDGAKAVADAVWLTNRYWMPTNDDAACVLAVVVVVLAFLSSAARGGVTSTYRRSLQALPDMPIDADVFRPPPGFNAPEQVHITLGDQTGRAMTVSWVTPKLPDSNVVRYGLRADNLTHTANGTFRRYSFGRKYRSGFIHHATLTGLDYGTKYHYAVGSGDTASARSFSFTTPPKPGPDVPYKFGLIGDLGQTFHSNDTLSHYEACGGDAVLFIGDLSYADNHPGHDNNRWDTWARFVERSVAYQPWIWTTGNHELDFAPELGETTPFKPFTNRYPTPFGASGSTRPLWYSVRMASAHVIVLASYAAYGKYTPQWRWLEGELRRVDRAVTPWLIVCVHSPWYSSNGYHYMEGESMRVEFERWLVDAKADVVLAGHVHSYERTRRVSNVAYDIANGMATPVFNRSAPVYINIGDGGNIEGLADDFRWPQPDYSVFREASFGHATLQIVNRTHAFYEWHRNSDGVKVVADHAWFTNRYWFPTDTN</sequence>
<dbReference type="InterPro" id="IPR003961">
    <property type="entry name" value="FN3_dom"/>
</dbReference>